<reference evidence="2 3" key="1">
    <citation type="journal article" date="2019" name="Mol. Ecol. Resour.">
        <title>Chromosome-level genome assembly of Triplophysa tibetana, a fish adapted to the harsh high-altitude environment of the Tibetan Plateau.</title>
        <authorList>
            <person name="Yang X."/>
            <person name="Liu H."/>
            <person name="Ma Z."/>
            <person name="Zou Y."/>
            <person name="Zou M."/>
            <person name="Mao Y."/>
            <person name="Li X."/>
            <person name="Wang H."/>
            <person name="Chen T."/>
            <person name="Wang W."/>
            <person name="Yang R."/>
        </authorList>
    </citation>
    <scope>NUCLEOTIDE SEQUENCE [LARGE SCALE GENOMIC DNA]</scope>
    <source>
        <strain evidence="2">TTIB1903HZAU</strain>
        <tissue evidence="2">Muscle</tissue>
    </source>
</reference>
<accession>A0A5A9NUU9</accession>
<name>A0A5A9NUU9_9TELE</name>
<keyword evidence="3" id="KW-1185">Reference proteome</keyword>
<evidence type="ECO:0000256" key="1">
    <source>
        <dbReference type="SAM" id="MobiDB-lite"/>
    </source>
</evidence>
<feature type="compositionally biased region" description="Basic and acidic residues" evidence="1">
    <location>
        <begin position="13"/>
        <end position="32"/>
    </location>
</feature>
<dbReference type="EMBL" id="SOYY01000012">
    <property type="protein sequence ID" value="KAA0713560.1"/>
    <property type="molecule type" value="Genomic_DNA"/>
</dbReference>
<dbReference type="Proteomes" id="UP000324632">
    <property type="component" value="Chromosome 12"/>
</dbReference>
<dbReference type="AlphaFoldDB" id="A0A5A9NUU9"/>
<organism evidence="2 3">
    <name type="scientific">Triplophysa tibetana</name>
    <dbReference type="NCBI Taxonomy" id="1572043"/>
    <lineage>
        <taxon>Eukaryota</taxon>
        <taxon>Metazoa</taxon>
        <taxon>Chordata</taxon>
        <taxon>Craniata</taxon>
        <taxon>Vertebrata</taxon>
        <taxon>Euteleostomi</taxon>
        <taxon>Actinopterygii</taxon>
        <taxon>Neopterygii</taxon>
        <taxon>Teleostei</taxon>
        <taxon>Ostariophysi</taxon>
        <taxon>Cypriniformes</taxon>
        <taxon>Nemacheilidae</taxon>
        <taxon>Triplophysa</taxon>
    </lineage>
</organism>
<proteinExistence type="predicted"/>
<comment type="caution">
    <text evidence="2">The sequence shown here is derived from an EMBL/GenBank/DDBJ whole genome shotgun (WGS) entry which is preliminary data.</text>
</comment>
<evidence type="ECO:0000313" key="2">
    <source>
        <dbReference type="EMBL" id="KAA0713560.1"/>
    </source>
</evidence>
<protein>
    <submittedName>
        <fullName evidence="2">Uncharacterized protein</fullName>
    </submittedName>
</protein>
<sequence length="156" mass="17506">MCIPEALGDDGEAEKIYKPTRDKTQGEESRQGREILRRPVVLLTPMRPVRLPVSLRTLKSDVAIQQLGNLRSSNPQIAMRSSLDCAEALVPVTTQLAASDEEDLFQLLEEILDLADQEHNTNPPLDVQGDDWHQFAEFLETGDTLNVDNLNSFECF</sequence>
<feature type="region of interest" description="Disordered" evidence="1">
    <location>
        <begin position="1"/>
        <end position="32"/>
    </location>
</feature>
<gene>
    <name evidence="2" type="ORF">E1301_Tti019997</name>
</gene>
<evidence type="ECO:0000313" key="3">
    <source>
        <dbReference type="Proteomes" id="UP000324632"/>
    </source>
</evidence>